<evidence type="ECO:0000313" key="1">
    <source>
        <dbReference type="EMBL" id="QID22891.1"/>
    </source>
</evidence>
<proteinExistence type="predicted"/>
<geneLocation type="plasmid" evidence="1">
    <name>p4M8F</name>
</geneLocation>
<sequence>MDCLLHYLKTYYPCFGTSLFQQSQLFLIIYRLFFFHSVFDL</sequence>
<protein>
    <submittedName>
        <fullName evidence="1">Uncharacterized protein</fullName>
    </submittedName>
</protein>
<reference evidence="1" key="1">
    <citation type="submission" date="2019-08" db="EMBL/GenBank/DDBJ databases">
        <authorList>
            <person name="Yao H."/>
        </authorList>
    </citation>
    <scope>NUCLEOTIDE SEQUENCE</scope>
    <source>
        <strain evidence="1">4M8F</strain>
        <plasmid evidence="1">p4M8F</plasmid>
    </source>
</reference>
<name>A0A6G6AMG0_ECOLX</name>
<dbReference type="AlphaFoldDB" id="A0A6G6AMG0"/>
<keyword evidence="1" id="KW-0614">Plasmid</keyword>
<accession>A0A6G6AMG0</accession>
<dbReference type="EMBL" id="MN256758">
    <property type="protein sequence ID" value="QID22891.1"/>
    <property type="molecule type" value="Genomic_DNA"/>
</dbReference>
<organism evidence="1">
    <name type="scientific">Escherichia coli</name>
    <dbReference type="NCBI Taxonomy" id="562"/>
    <lineage>
        <taxon>Bacteria</taxon>
        <taxon>Pseudomonadati</taxon>
        <taxon>Pseudomonadota</taxon>
        <taxon>Gammaproteobacteria</taxon>
        <taxon>Enterobacterales</taxon>
        <taxon>Enterobacteriaceae</taxon>
        <taxon>Escherichia</taxon>
    </lineage>
</organism>